<evidence type="ECO:0000313" key="1">
    <source>
        <dbReference type="EMBL" id="MBB5782289.1"/>
    </source>
</evidence>
<dbReference type="AlphaFoldDB" id="A0A7W9GEE7"/>
<protein>
    <recommendedName>
        <fullName evidence="3">ABM domain-containing protein</fullName>
    </recommendedName>
</protein>
<dbReference type="Proteomes" id="UP000579153">
    <property type="component" value="Unassembled WGS sequence"/>
</dbReference>
<dbReference type="EMBL" id="JACHMB010000001">
    <property type="protein sequence ID" value="MBB5782289.1"/>
    <property type="molecule type" value="Genomic_DNA"/>
</dbReference>
<comment type="caution">
    <text evidence="1">The sequence shown here is derived from an EMBL/GenBank/DDBJ whole genome shotgun (WGS) entry which is preliminary data.</text>
</comment>
<name>A0A7W9GEE7_9ACTN</name>
<proteinExistence type="predicted"/>
<dbReference type="RefSeq" id="WP_185075416.1">
    <property type="nucleotide sequence ID" value="NZ_JACHMB010000001.1"/>
</dbReference>
<sequence length="202" mass="22707">MFIQVIQGRALDVDDLHEALERWMRELSPGAHGWLGTTAGVTDDGLFVHVARFDTRHAAHHSGDRPEHGQWWVRTAKLFAGEVTFLDCDEVIEYLGGGSDEAGFVQVLQGRVRDHARVRQVLERGQEELAAFRSDLIGGTAALCGQDGCVQTAYFTSEMAARRGEAKLQPPAIRGLLRDWQELFVSDVDFFDLREPWLYSPR</sequence>
<reference evidence="1 2" key="1">
    <citation type="submission" date="2020-08" db="EMBL/GenBank/DDBJ databases">
        <title>Sequencing the genomes of 1000 actinobacteria strains.</title>
        <authorList>
            <person name="Klenk H.-P."/>
        </authorList>
    </citation>
    <scope>NUCLEOTIDE SEQUENCE [LARGE SCALE GENOMIC DNA]</scope>
    <source>
        <strain evidence="1 2">DSM 45507</strain>
    </source>
</reference>
<gene>
    <name evidence="1" type="ORF">HD596_009045</name>
</gene>
<accession>A0A7W9GEE7</accession>
<evidence type="ECO:0008006" key="3">
    <source>
        <dbReference type="Google" id="ProtNLM"/>
    </source>
</evidence>
<keyword evidence="2" id="KW-1185">Reference proteome</keyword>
<organism evidence="1 2">
    <name type="scientific">Nonomuraea jabiensis</name>
    <dbReference type="NCBI Taxonomy" id="882448"/>
    <lineage>
        <taxon>Bacteria</taxon>
        <taxon>Bacillati</taxon>
        <taxon>Actinomycetota</taxon>
        <taxon>Actinomycetes</taxon>
        <taxon>Streptosporangiales</taxon>
        <taxon>Streptosporangiaceae</taxon>
        <taxon>Nonomuraea</taxon>
    </lineage>
</organism>
<evidence type="ECO:0000313" key="2">
    <source>
        <dbReference type="Proteomes" id="UP000579153"/>
    </source>
</evidence>